<dbReference type="InterPro" id="IPR010982">
    <property type="entry name" value="Lambda_DNA-bd_dom_sf"/>
</dbReference>
<dbReference type="Gene3D" id="1.10.260.40">
    <property type="entry name" value="lambda repressor-like DNA-binding domains"/>
    <property type="match status" value="1"/>
</dbReference>
<protein>
    <submittedName>
        <fullName evidence="2">DNA-binding protein</fullName>
    </submittedName>
</protein>
<comment type="caution">
    <text evidence="2">The sequence shown here is derived from an EMBL/GenBank/DDBJ whole genome shotgun (WGS) entry which is preliminary data.</text>
</comment>
<sequence>MNEPIGQDVGPTNSAEYFGMEAKALRDALGLSQEAFADVLHYKQAQISKVESGAVLASDAFAKAMDRVAKTPGVYARLRERLSRGGHPSWFIPYLNLEKIATAIEDYSNALIMGMLQTPEYAEGTFRAVHPRESDDQIKRRVEARLRRRDVMDRETPPLLWVILHESALRTVVGNRTIMADQLNHLAAVTACPHITLQVLRFTAGAPASSLPFTLLTPDDGATVLYSETREQGHVTDSTAAVSTARATYERLRAAAMSPDESVNLFREIAEEYTR</sequence>
<dbReference type="GO" id="GO:0003677">
    <property type="term" value="F:DNA binding"/>
    <property type="evidence" value="ECO:0007669"/>
    <property type="project" value="UniProtKB-KW"/>
</dbReference>
<evidence type="ECO:0000313" key="2">
    <source>
        <dbReference type="EMBL" id="KOG52004.1"/>
    </source>
</evidence>
<name>A0ABR5ISC5_9ACTN</name>
<keyword evidence="3" id="KW-1185">Reference proteome</keyword>
<dbReference type="EMBL" id="LGUT01004378">
    <property type="protein sequence ID" value="KOG52004.1"/>
    <property type="molecule type" value="Genomic_DNA"/>
</dbReference>
<dbReference type="Pfam" id="PF19054">
    <property type="entry name" value="DUF5753"/>
    <property type="match status" value="1"/>
</dbReference>
<dbReference type="InterPro" id="IPR001387">
    <property type="entry name" value="Cro/C1-type_HTH"/>
</dbReference>
<accession>A0ABR5ISC5</accession>
<feature type="domain" description="HTH cro/C1-type" evidence="1">
    <location>
        <begin position="23"/>
        <end position="53"/>
    </location>
</feature>
<dbReference type="RefSeq" id="WP_030886693.1">
    <property type="nucleotide sequence ID" value="NZ_JBIRHZ010000015.1"/>
</dbReference>
<gene>
    <name evidence="2" type="ORF">ADK38_44415</name>
</gene>
<proteinExistence type="predicted"/>
<dbReference type="SUPFAM" id="SSF47413">
    <property type="entry name" value="lambda repressor-like DNA-binding domains"/>
    <property type="match status" value="1"/>
</dbReference>
<dbReference type="Pfam" id="PF13560">
    <property type="entry name" value="HTH_31"/>
    <property type="match status" value="1"/>
</dbReference>
<evidence type="ECO:0000259" key="1">
    <source>
        <dbReference type="PROSITE" id="PS50943"/>
    </source>
</evidence>
<dbReference type="CDD" id="cd00093">
    <property type="entry name" value="HTH_XRE"/>
    <property type="match status" value="1"/>
</dbReference>
<dbReference type="PROSITE" id="PS50943">
    <property type="entry name" value="HTH_CROC1"/>
    <property type="match status" value="1"/>
</dbReference>
<organism evidence="2 3">
    <name type="scientific">Streptomyces varsoviensis</name>
    <dbReference type="NCBI Taxonomy" id="67373"/>
    <lineage>
        <taxon>Bacteria</taxon>
        <taxon>Bacillati</taxon>
        <taxon>Actinomycetota</taxon>
        <taxon>Actinomycetes</taxon>
        <taxon>Kitasatosporales</taxon>
        <taxon>Streptomycetaceae</taxon>
        <taxon>Streptomyces</taxon>
    </lineage>
</organism>
<dbReference type="SMART" id="SM00530">
    <property type="entry name" value="HTH_XRE"/>
    <property type="match status" value="1"/>
</dbReference>
<evidence type="ECO:0000313" key="3">
    <source>
        <dbReference type="Proteomes" id="UP000037020"/>
    </source>
</evidence>
<dbReference type="InterPro" id="IPR043917">
    <property type="entry name" value="DUF5753"/>
</dbReference>
<reference evidence="2 3" key="1">
    <citation type="submission" date="2015-07" db="EMBL/GenBank/DDBJ databases">
        <authorList>
            <person name="Ju K.-S."/>
            <person name="Doroghazi J.R."/>
            <person name="Metcalf W.W."/>
        </authorList>
    </citation>
    <scope>NUCLEOTIDE SEQUENCE [LARGE SCALE GENOMIC DNA]</scope>
    <source>
        <strain evidence="2 3">NRRL B-3589</strain>
    </source>
</reference>
<keyword evidence="2" id="KW-0238">DNA-binding</keyword>
<dbReference type="Proteomes" id="UP000037020">
    <property type="component" value="Unassembled WGS sequence"/>
</dbReference>